<dbReference type="InterPro" id="IPR036890">
    <property type="entry name" value="HATPase_C_sf"/>
</dbReference>
<dbReference type="Pfam" id="PF13493">
    <property type="entry name" value="DUF4118"/>
    <property type="match status" value="1"/>
</dbReference>
<dbReference type="Gene3D" id="3.40.50.620">
    <property type="entry name" value="HUPs"/>
    <property type="match status" value="1"/>
</dbReference>
<feature type="transmembrane region" description="Helical" evidence="13">
    <location>
        <begin position="430"/>
        <end position="446"/>
    </location>
</feature>
<keyword evidence="16" id="KW-1185">Reference proteome</keyword>
<dbReference type="Pfam" id="PF02702">
    <property type="entry name" value="KdpD"/>
    <property type="match status" value="1"/>
</dbReference>
<reference evidence="16" key="1">
    <citation type="journal article" date="2019" name="Int. J. Syst. Evol. Microbiol.">
        <title>The Global Catalogue of Microorganisms (GCM) 10K type strain sequencing project: providing services to taxonomists for standard genome sequencing and annotation.</title>
        <authorList>
            <consortium name="The Broad Institute Genomics Platform"/>
            <consortium name="The Broad Institute Genome Sequencing Center for Infectious Disease"/>
            <person name="Wu L."/>
            <person name="Ma J."/>
        </authorList>
    </citation>
    <scope>NUCLEOTIDE SEQUENCE [LARGE SCALE GENOMIC DNA]</scope>
    <source>
        <strain evidence="16">KCTC 22232</strain>
    </source>
</reference>
<feature type="transmembrane region" description="Helical" evidence="13">
    <location>
        <begin position="453"/>
        <end position="471"/>
    </location>
</feature>
<dbReference type="SUPFAM" id="SSF55874">
    <property type="entry name" value="ATPase domain of HSP90 chaperone/DNA topoisomerase II/histidine kinase"/>
    <property type="match status" value="1"/>
</dbReference>
<evidence type="ECO:0000256" key="4">
    <source>
        <dbReference type="ARBA" id="ARBA00022553"/>
    </source>
</evidence>
<evidence type="ECO:0000256" key="7">
    <source>
        <dbReference type="ARBA" id="ARBA00022741"/>
    </source>
</evidence>
<evidence type="ECO:0000256" key="11">
    <source>
        <dbReference type="ARBA" id="ARBA00023012"/>
    </source>
</evidence>
<dbReference type="CDD" id="cd00082">
    <property type="entry name" value="HisKA"/>
    <property type="match status" value="1"/>
</dbReference>
<dbReference type="SUPFAM" id="SSF47384">
    <property type="entry name" value="Homodimeric domain of signal transducing histidine kinase"/>
    <property type="match status" value="1"/>
</dbReference>
<evidence type="ECO:0000313" key="16">
    <source>
        <dbReference type="Proteomes" id="UP000621898"/>
    </source>
</evidence>
<dbReference type="RefSeq" id="WP_189441072.1">
    <property type="nucleotide sequence ID" value="NZ_BMXT01000002.1"/>
</dbReference>
<evidence type="ECO:0000256" key="10">
    <source>
        <dbReference type="ARBA" id="ARBA00022989"/>
    </source>
</evidence>
<dbReference type="InterPro" id="IPR003852">
    <property type="entry name" value="Sig_transdc_His_kinase_KdpD_N"/>
</dbReference>
<dbReference type="PRINTS" id="PR00344">
    <property type="entry name" value="BCTRLSENSOR"/>
</dbReference>
<dbReference type="InterPro" id="IPR004358">
    <property type="entry name" value="Sig_transdc_His_kin-like_C"/>
</dbReference>
<comment type="caution">
    <text evidence="15">The sequence shown here is derived from an EMBL/GenBank/DDBJ whole genome shotgun (WGS) entry which is preliminary data.</text>
</comment>
<keyword evidence="5" id="KW-0808">Transferase</keyword>
<evidence type="ECO:0000256" key="2">
    <source>
        <dbReference type="ARBA" id="ARBA00004141"/>
    </source>
</evidence>
<accession>A0ABQ2ZV39</accession>
<dbReference type="CDD" id="cd00075">
    <property type="entry name" value="HATPase"/>
    <property type="match status" value="1"/>
</dbReference>
<evidence type="ECO:0000313" key="15">
    <source>
        <dbReference type="EMBL" id="GGY26784.1"/>
    </source>
</evidence>
<dbReference type="Gene3D" id="3.30.565.10">
    <property type="entry name" value="Histidine kinase-like ATPase, C-terminal domain"/>
    <property type="match status" value="1"/>
</dbReference>
<keyword evidence="7" id="KW-0547">Nucleotide-binding</keyword>
<proteinExistence type="predicted"/>
<name>A0ABQ2ZV39_9GAMM</name>
<sequence>MTEPSREARADALLSTEHDERNHRLKIFLGAAPGVGKTYAMLSAARELKRQGVDVVVGVIETHGRAETAALLEGMEVLPRRQVRYKSSDGSERDGVTHNFSEFDLDAALARKPAVLLVDELAHRNLPGGRHERRWQDIAELLDAGIEVYSALNVQHLESLNDQVRRITGITVRETVPDAFLDHARDIVLVDLPPRELIGRLKQGKVYVPETAAAALDAFFSPTNLAALRELALDTIAGHVDSDLREHMLARGSAMTVRRRVLAAIDGHGQSEYLVRVARRIAERRGAPWSVAFVDTGARLDPARRERRDSAMRLARRLGGEAIILRGHAIADELLAHADREGVGQIILGRTRERVVARMLGRSLTQLLLRRGAHLELTIIATPSERAKARRRMRLPQPSARGSRGEYIYATLTTLVAFGLAFVADRYLSVANLSLIFLTAVLVVAVRTRMSVAVYTAILCFLGYNFFFAPPRYTLAISSFDDVLAVTLFLVAALVCSRLATRLASQVESLRGAHVQARALLTLGQQLTASTDASGIRDVGSKALAHALRCDAAILARDAEQVLRVVASVPVERTLLAQDLAAADWSDRHGEQAGRYTDTLNGAPCWVLPLGSETRPLGAVALRFDPALREPDPDQRSLALAMTQDIGQALERARLSDELEGARVQGETERLRNALLSSVSHDLRSPLASMIGAAGTLISYEEKLPPEERRDLLQAILGEGQRLDRYIQNLLDMTRLGHGTLKLNRDWTDSAEIVAAAVTRLRKLFPELRVETIAPPETVLLYVHPALIEQALFNILENAARFSPADEAVRVSVHTSGERLLIDVRDRGPGIPEDERARIFDMFYSVSRGDRAPQGTGLGLAICRGMIGAHGGSVEALPGDGIGTTIRISLPLPAPPDTSP</sequence>
<dbReference type="PANTHER" id="PTHR45569:SF1">
    <property type="entry name" value="SENSOR PROTEIN KDPD"/>
    <property type="match status" value="1"/>
</dbReference>
<dbReference type="Gene3D" id="3.30.450.40">
    <property type="match status" value="1"/>
</dbReference>
<dbReference type="Gene3D" id="3.40.50.300">
    <property type="entry name" value="P-loop containing nucleotide triphosphate hydrolases"/>
    <property type="match status" value="1"/>
</dbReference>
<evidence type="ECO:0000256" key="6">
    <source>
        <dbReference type="ARBA" id="ARBA00022692"/>
    </source>
</evidence>
<dbReference type="InterPro" id="IPR052023">
    <property type="entry name" value="Histidine_kinase_KdpD"/>
</dbReference>
<dbReference type="SUPFAM" id="SSF52540">
    <property type="entry name" value="P-loop containing nucleoside triphosphate hydrolases"/>
    <property type="match status" value="1"/>
</dbReference>
<dbReference type="InterPro" id="IPR005467">
    <property type="entry name" value="His_kinase_dom"/>
</dbReference>
<keyword evidence="8 15" id="KW-0418">Kinase</keyword>
<keyword evidence="4" id="KW-0597">Phosphoprotein</keyword>
<dbReference type="Pfam" id="PF00512">
    <property type="entry name" value="HisKA"/>
    <property type="match status" value="1"/>
</dbReference>
<dbReference type="InterPro" id="IPR027417">
    <property type="entry name" value="P-loop_NTPase"/>
</dbReference>
<dbReference type="Gene3D" id="1.10.287.130">
    <property type="match status" value="1"/>
</dbReference>
<comment type="catalytic activity">
    <reaction evidence="1">
        <text>ATP + protein L-histidine = ADP + protein N-phospho-L-histidine.</text>
        <dbReference type="EC" id="2.7.13.3"/>
    </reaction>
</comment>
<evidence type="ECO:0000256" key="1">
    <source>
        <dbReference type="ARBA" id="ARBA00000085"/>
    </source>
</evidence>
<dbReference type="SUPFAM" id="SSF55781">
    <property type="entry name" value="GAF domain-like"/>
    <property type="match status" value="1"/>
</dbReference>
<dbReference type="InterPro" id="IPR025201">
    <property type="entry name" value="KdpD_TM"/>
</dbReference>
<dbReference type="GO" id="GO:0016301">
    <property type="term" value="F:kinase activity"/>
    <property type="evidence" value="ECO:0007669"/>
    <property type="project" value="UniProtKB-KW"/>
</dbReference>
<dbReference type="InterPro" id="IPR014729">
    <property type="entry name" value="Rossmann-like_a/b/a_fold"/>
</dbReference>
<dbReference type="SUPFAM" id="SSF52402">
    <property type="entry name" value="Adenine nucleotide alpha hydrolases-like"/>
    <property type="match status" value="1"/>
</dbReference>
<dbReference type="EC" id="2.7.13.3" evidence="3"/>
<dbReference type="Pfam" id="PF02518">
    <property type="entry name" value="HATPase_c"/>
    <property type="match status" value="1"/>
</dbReference>
<keyword evidence="11" id="KW-0902">Two-component regulatory system</keyword>
<evidence type="ECO:0000256" key="13">
    <source>
        <dbReference type="SAM" id="Phobius"/>
    </source>
</evidence>
<dbReference type="SMART" id="SM00388">
    <property type="entry name" value="HisKA"/>
    <property type="match status" value="1"/>
</dbReference>
<evidence type="ECO:0000256" key="9">
    <source>
        <dbReference type="ARBA" id="ARBA00022840"/>
    </source>
</evidence>
<feature type="domain" description="Histidine kinase" evidence="14">
    <location>
        <begin position="678"/>
        <end position="894"/>
    </location>
</feature>
<comment type="subcellular location">
    <subcellularLocation>
        <location evidence="2">Membrane</location>
        <topology evidence="2">Multi-pass membrane protein</topology>
    </subcellularLocation>
</comment>
<evidence type="ECO:0000256" key="12">
    <source>
        <dbReference type="ARBA" id="ARBA00023136"/>
    </source>
</evidence>
<keyword evidence="9" id="KW-0067">ATP-binding</keyword>
<dbReference type="InterPro" id="IPR038318">
    <property type="entry name" value="KdpD_sf"/>
</dbReference>
<dbReference type="EMBL" id="BMXT01000002">
    <property type="protein sequence ID" value="GGY26784.1"/>
    <property type="molecule type" value="Genomic_DNA"/>
</dbReference>
<keyword evidence="6 13" id="KW-0812">Transmembrane</keyword>
<evidence type="ECO:0000256" key="3">
    <source>
        <dbReference type="ARBA" id="ARBA00012438"/>
    </source>
</evidence>
<dbReference type="Gene3D" id="1.20.120.620">
    <property type="entry name" value="Backbone structure of the membrane domain of e. Coli histidine kinase receptor kdpd"/>
    <property type="match status" value="1"/>
</dbReference>
<dbReference type="Proteomes" id="UP000621898">
    <property type="component" value="Unassembled WGS sequence"/>
</dbReference>
<dbReference type="InterPro" id="IPR036097">
    <property type="entry name" value="HisK_dim/P_sf"/>
</dbReference>
<gene>
    <name evidence="15" type="primary">kdpD</name>
    <name evidence="15" type="ORF">GCM10008098_19790</name>
</gene>
<dbReference type="SMART" id="SM00387">
    <property type="entry name" value="HATPase_c"/>
    <property type="match status" value="1"/>
</dbReference>
<keyword evidence="10 13" id="KW-1133">Transmembrane helix</keyword>
<dbReference type="PROSITE" id="PS50109">
    <property type="entry name" value="HIS_KIN"/>
    <property type="match status" value="1"/>
</dbReference>
<dbReference type="PANTHER" id="PTHR45569">
    <property type="entry name" value="SENSOR PROTEIN KDPD"/>
    <property type="match status" value="1"/>
</dbReference>
<dbReference type="InterPro" id="IPR003594">
    <property type="entry name" value="HATPase_dom"/>
</dbReference>
<organism evidence="15 16">
    <name type="scientific">Rhodanobacter panaciterrae</name>
    <dbReference type="NCBI Taxonomy" id="490572"/>
    <lineage>
        <taxon>Bacteria</taxon>
        <taxon>Pseudomonadati</taxon>
        <taxon>Pseudomonadota</taxon>
        <taxon>Gammaproteobacteria</taxon>
        <taxon>Lysobacterales</taxon>
        <taxon>Rhodanobacteraceae</taxon>
        <taxon>Rhodanobacter</taxon>
    </lineage>
</organism>
<keyword evidence="12 13" id="KW-0472">Membrane</keyword>
<evidence type="ECO:0000259" key="14">
    <source>
        <dbReference type="PROSITE" id="PS50109"/>
    </source>
</evidence>
<evidence type="ECO:0000256" key="5">
    <source>
        <dbReference type="ARBA" id="ARBA00022679"/>
    </source>
</evidence>
<protein>
    <recommendedName>
        <fullName evidence="3">histidine kinase</fullName>
        <ecNumber evidence="3">2.7.13.3</ecNumber>
    </recommendedName>
</protein>
<evidence type="ECO:0000256" key="8">
    <source>
        <dbReference type="ARBA" id="ARBA00022777"/>
    </source>
</evidence>
<dbReference type="InterPro" id="IPR003661">
    <property type="entry name" value="HisK_dim/P_dom"/>
</dbReference>
<dbReference type="InterPro" id="IPR029016">
    <property type="entry name" value="GAF-like_dom_sf"/>
</dbReference>